<dbReference type="EMBL" id="FZPH01000026">
    <property type="protein sequence ID" value="SNT65781.1"/>
    <property type="molecule type" value="Genomic_DNA"/>
</dbReference>
<proteinExistence type="predicted"/>
<protein>
    <submittedName>
        <fullName evidence="1">Uncharacterized protein</fullName>
    </submittedName>
</protein>
<dbReference type="Proteomes" id="UP000198362">
    <property type="component" value="Unassembled WGS sequence"/>
</dbReference>
<evidence type="ECO:0000313" key="1">
    <source>
        <dbReference type="EMBL" id="SNT65781.1"/>
    </source>
</evidence>
<name>A0A239PFG7_9ACTN</name>
<keyword evidence="2" id="KW-1185">Reference proteome</keyword>
<gene>
    <name evidence="1" type="ORF">SAMN05421812_12652</name>
</gene>
<dbReference type="AlphaFoldDB" id="A0A239PFG7"/>
<sequence>MTDQGGIGGGFIAETLIGSPGQVEVIWRDGTVATAERQRRAYQWTGIGFIQTSGSTSFPPAAYDVRISAEPVRLVTNVAGDRVGDLEFTVENRATVRR</sequence>
<accession>A0A239PFG7</accession>
<organism evidence="1 2">
    <name type="scientific">Asanoa hainanensis</name>
    <dbReference type="NCBI Taxonomy" id="560556"/>
    <lineage>
        <taxon>Bacteria</taxon>
        <taxon>Bacillati</taxon>
        <taxon>Actinomycetota</taxon>
        <taxon>Actinomycetes</taxon>
        <taxon>Micromonosporales</taxon>
        <taxon>Micromonosporaceae</taxon>
        <taxon>Asanoa</taxon>
    </lineage>
</organism>
<reference evidence="1 2" key="1">
    <citation type="submission" date="2017-06" db="EMBL/GenBank/DDBJ databases">
        <authorList>
            <person name="Kim H.J."/>
            <person name="Triplett B.A."/>
        </authorList>
    </citation>
    <scope>NUCLEOTIDE SEQUENCE [LARGE SCALE GENOMIC DNA]</scope>
    <source>
        <strain evidence="1 2">CGMCC 4.5593</strain>
    </source>
</reference>
<evidence type="ECO:0000313" key="2">
    <source>
        <dbReference type="Proteomes" id="UP000198362"/>
    </source>
</evidence>